<proteinExistence type="predicted"/>
<protein>
    <submittedName>
        <fullName evidence="1">Fatty-acid oxidation protein subunit alpha</fullName>
    </submittedName>
</protein>
<organism evidence="1 2">
    <name type="scientific">Thiothrix lacustris</name>
    <dbReference type="NCBI Taxonomy" id="525917"/>
    <lineage>
        <taxon>Bacteria</taxon>
        <taxon>Pseudomonadati</taxon>
        <taxon>Pseudomonadota</taxon>
        <taxon>Gammaproteobacteria</taxon>
        <taxon>Thiotrichales</taxon>
        <taxon>Thiotrichaceae</taxon>
        <taxon>Thiothrix</taxon>
    </lineage>
</organism>
<gene>
    <name evidence="1" type="ORF">BWK73_11700</name>
</gene>
<dbReference type="GO" id="GO:0003676">
    <property type="term" value="F:nucleic acid binding"/>
    <property type="evidence" value="ECO:0007669"/>
    <property type="project" value="InterPro"/>
</dbReference>
<accession>A0A1Y1QTR8</accession>
<evidence type="ECO:0000313" key="2">
    <source>
        <dbReference type="Proteomes" id="UP000192491"/>
    </source>
</evidence>
<dbReference type="InterPro" id="IPR011335">
    <property type="entry name" value="Restrct_endonuc-II-like"/>
</dbReference>
<dbReference type="Proteomes" id="UP000192491">
    <property type="component" value="Unassembled WGS sequence"/>
</dbReference>
<comment type="caution">
    <text evidence="1">The sequence shown here is derived from an EMBL/GenBank/DDBJ whole genome shotgun (WGS) entry which is preliminary data.</text>
</comment>
<dbReference type="InterPro" id="IPR011856">
    <property type="entry name" value="tRNA_endonuc-like_dom_sf"/>
</dbReference>
<dbReference type="EMBL" id="MTEJ01000044">
    <property type="protein sequence ID" value="OQX13615.1"/>
    <property type="molecule type" value="Genomic_DNA"/>
</dbReference>
<dbReference type="AlphaFoldDB" id="A0A1Y1QTR8"/>
<dbReference type="InterPro" id="IPR014919">
    <property type="entry name" value="XisH"/>
</dbReference>
<dbReference type="Pfam" id="PF08814">
    <property type="entry name" value="XisH"/>
    <property type="match status" value="1"/>
</dbReference>
<dbReference type="Gene3D" id="3.40.1350.10">
    <property type="match status" value="1"/>
</dbReference>
<dbReference type="SUPFAM" id="SSF52980">
    <property type="entry name" value="Restriction endonuclease-like"/>
    <property type="match status" value="1"/>
</dbReference>
<sequence length="138" mass="15793">MPARDIYHDSVKHALEKGGWNVTDDPFLLRAGAISMYVDLGAERLLAATKNEEKIAVEIKCFLRASDISEFHAALGQFMNYRLALSKQEPERVLYLAVPADTYDSFFTQPFIQDVLHQYQVKLIVFKPDQEVISQWIS</sequence>
<name>A0A1Y1QTR8_9GAMM</name>
<dbReference type="CDD" id="cd22366">
    <property type="entry name" value="XisH-like"/>
    <property type="match status" value="1"/>
</dbReference>
<reference evidence="1 2" key="1">
    <citation type="submission" date="2017-01" db="EMBL/GenBank/DDBJ databases">
        <title>Novel large sulfur bacteria in the metagenomes of groundwater-fed chemosynthetic microbial mats in the Lake Huron basin.</title>
        <authorList>
            <person name="Sharrar A.M."/>
            <person name="Flood B.E."/>
            <person name="Bailey J.V."/>
            <person name="Jones D.S."/>
            <person name="Biddanda B."/>
            <person name="Ruberg S.A."/>
            <person name="Marcus D.N."/>
            <person name="Dick G.J."/>
        </authorList>
    </citation>
    <scope>NUCLEOTIDE SEQUENCE [LARGE SCALE GENOMIC DNA]</scope>
    <source>
        <strain evidence="1">A8</strain>
    </source>
</reference>
<evidence type="ECO:0000313" key="1">
    <source>
        <dbReference type="EMBL" id="OQX13615.1"/>
    </source>
</evidence>